<dbReference type="PROSITE" id="PS50283">
    <property type="entry name" value="NA_SOLUT_SYMP_3"/>
    <property type="match status" value="1"/>
</dbReference>
<dbReference type="EMBL" id="JADFFM010000001">
    <property type="protein sequence ID" value="MBE9666338.1"/>
    <property type="molecule type" value="Genomic_DNA"/>
</dbReference>
<keyword evidence="9" id="KW-1185">Reference proteome</keyword>
<evidence type="ECO:0000256" key="5">
    <source>
        <dbReference type="ARBA" id="ARBA00023136"/>
    </source>
</evidence>
<organism evidence="8 9">
    <name type="scientific">Mucilaginibacter boryungensis</name>
    <dbReference type="NCBI Taxonomy" id="768480"/>
    <lineage>
        <taxon>Bacteria</taxon>
        <taxon>Pseudomonadati</taxon>
        <taxon>Bacteroidota</taxon>
        <taxon>Sphingobacteriia</taxon>
        <taxon>Sphingobacteriales</taxon>
        <taxon>Sphingobacteriaceae</taxon>
        <taxon>Mucilaginibacter</taxon>
    </lineage>
</organism>
<feature type="transmembrane region" description="Helical" evidence="7">
    <location>
        <begin position="283"/>
        <end position="311"/>
    </location>
</feature>
<feature type="transmembrane region" description="Helical" evidence="7">
    <location>
        <begin position="191"/>
        <end position="209"/>
    </location>
</feature>
<sequence length="609" mass="67366">MNWHQIDIWIVIIYLILMLVMSLWHRRFASANLENFFLGGRKIPGWLNGISYTAAMVSPDAATGLGGLAVVTGAFVSWWYLSRFGLALFIGGVLFAVFWRRLNLFTSLEFYDMRFKTKPAAAMRIWIAVRTSLIAMPAWTGITLLAAFKIMGPAFGLTKIETLCLVVPASFLFVFFSGYKGVVISNLIQMTIFFVGTVVLAGLTLHHFGGPVAMTRAISHAFSTTHPEILQLTPPTKHNIFPMVGAMAWLFGQSIGYGGDAAPMGGAMEGQRILSTRTPAEALTMYVVTAITMFILLLLVTLPSISATVIWPELRAVGADRELVYGRLMKEMLPAGAMGLLIAAMMAATMSVVGDNLNFGSQVILSDIYRKWFVKSASERHYMIVGKISMAIIVCMAIAVVFNVTFITNVAIFMLQLSAAELPANWAQWWWWRFNGPARMAASFGGAAIFCIVVLVPKLLILLGVTAAQQLVLPWWWQTLLVMGLTTILWIAVALLTPPDPKELLQDFYQKVRPLGFWKPFKLAGSTTSTKEILKPILRGLWVATIGFAATALLIQGLTEAWFGRYWIAFAAIVTSIILFVVFKKTSKSYLNFLAKHTGDAEYKFRGDS</sequence>
<evidence type="ECO:0000256" key="1">
    <source>
        <dbReference type="ARBA" id="ARBA00004141"/>
    </source>
</evidence>
<evidence type="ECO:0000313" key="9">
    <source>
        <dbReference type="Proteomes" id="UP000632774"/>
    </source>
</evidence>
<dbReference type="Gene3D" id="1.20.1730.10">
    <property type="entry name" value="Sodium/glucose cotransporter"/>
    <property type="match status" value="1"/>
</dbReference>
<feature type="transmembrane region" description="Helical" evidence="7">
    <location>
        <begin position="440"/>
        <end position="463"/>
    </location>
</feature>
<protein>
    <recommendedName>
        <fullName evidence="10">Na+/proline symporter</fullName>
    </recommendedName>
</protein>
<comment type="similarity">
    <text evidence="2 6">Belongs to the sodium:solute symporter (SSF) (TC 2.A.21) family.</text>
</comment>
<comment type="subcellular location">
    <subcellularLocation>
        <location evidence="1">Membrane</location>
        <topology evidence="1">Multi-pass membrane protein</topology>
    </subcellularLocation>
</comment>
<evidence type="ECO:0008006" key="10">
    <source>
        <dbReference type="Google" id="ProtNLM"/>
    </source>
</evidence>
<keyword evidence="5 7" id="KW-0472">Membrane</keyword>
<comment type="caution">
    <text evidence="8">The sequence shown here is derived from an EMBL/GenBank/DDBJ whole genome shotgun (WGS) entry which is preliminary data.</text>
</comment>
<feature type="transmembrane region" description="Helical" evidence="7">
    <location>
        <begin position="332"/>
        <end position="353"/>
    </location>
</feature>
<feature type="transmembrane region" description="Helical" evidence="7">
    <location>
        <begin position="61"/>
        <end position="80"/>
    </location>
</feature>
<feature type="transmembrane region" description="Helical" evidence="7">
    <location>
        <begin position="564"/>
        <end position="583"/>
    </location>
</feature>
<evidence type="ECO:0000313" key="8">
    <source>
        <dbReference type="EMBL" id="MBE9666338.1"/>
    </source>
</evidence>
<keyword evidence="4 7" id="KW-1133">Transmembrane helix</keyword>
<name>A0ABR9XG11_9SPHI</name>
<gene>
    <name evidence="8" type="ORF">IRJ18_08205</name>
</gene>
<dbReference type="InterPro" id="IPR001734">
    <property type="entry name" value="Na/solute_symporter"/>
</dbReference>
<evidence type="ECO:0000256" key="7">
    <source>
        <dbReference type="SAM" id="Phobius"/>
    </source>
</evidence>
<dbReference type="Proteomes" id="UP000632774">
    <property type="component" value="Unassembled WGS sequence"/>
</dbReference>
<feature type="transmembrane region" description="Helical" evidence="7">
    <location>
        <begin position="475"/>
        <end position="496"/>
    </location>
</feature>
<dbReference type="RefSeq" id="WP_194105704.1">
    <property type="nucleotide sequence ID" value="NZ_JADFFM010000001.1"/>
</dbReference>
<feature type="transmembrane region" description="Helical" evidence="7">
    <location>
        <begin position="540"/>
        <end position="558"/>
    </location>
</feature>
<evidence type="ECO:0000256" key="4">
    <source>
        <dbReference type="ARBA" id="ARBA00022989"/>
    </source>
</evidence>
<feature type="transmembrane region" description="Helical" evidence="7">
    <location>
        <begin position="388"/>
        <end position="419"/>
    </location>
</feature>
<feature type="transmembrane region" description="Helical" evidence="7">
    <location>
        <begin position="6"/>
        <end position="24"/>
    </location>
</feature>
<accession>A0ABR9XG11</accession>
<evidence type="ECO:0000256" key="2">
    <source>
        <dbReference type="ARBA" id="ARBA00006434"/>
    </source>
</evidence>
<evidence type="ECO:0000256" key="3">
    <source>
        <dbReference type="ARBA" id="ARBA00022692"/>
    </source>
</evidence>
<reference evidence="8 9" key="1">
    <citation type="submission" date="2020-10" db="EMBL/GenBank/DDBJ databases">
        <title>Mucilaginibacter mali sp. nov., isolated from rhizosphere soil of apple orchard.</title>
        <authorList>
            <person name="Lee J.-S."/>
            <person name="Kim H.S."/>
            <person name="Kim J.-S."/>
        </authorList>
    </citation>
    <scope>NUCLEOTIDE SEQUENCE [LARGE SCALE GENOMIC DNA]</scope>
    <source>
        <strain evidence="8 9">KCTC 23157</strain>
    </source>
</reference>
<feature type="transmembrane region" description="Helical" evidence="7">
    <location>
        <begin position="160"/>
        <end position="179"/>
    </location>
</feature>
<evidence type="ECO:0000256" key="6">
    <source>
        <dbReference type="RuleBase" id="RU362091"/>
    </source>
</evidence>
<dbReference type="PANTHER" id="PTHR11819">
    <property type="entry name" value="SOLUTE CARRIER FAMILY 5"/>
    <property type="match status" value="1"/>
</dbReference>
<dbReference type="InterPro" id="IPR038377">
    <property type="entry name" value="Na/Glc_symporter_sf"/>
</dbReference>
<feature type="transmembrane region" description="Helical" evidence="7">
    <location>
        <begin position="86"/>
        <end position="104"/>
    </location>
</feature>
<feature type="transmembrane region" description="Helical" evidence="7">
    <location>
        <begin position="125"/>
        <end position="148"/>
    </location>
</feature>
<keyword evidence="3 7" id="KW-0812">Transmembrane</keyword>
<dbReference type="Pfam" id="PF00474">
    <property type="entry name" value="SSF"/>
    <property type="match status" value="1"/>
</dbReference>
<dbReference type="PANTHER" id="PTHR11819:SF77">
    <property type="entry name" value="SODIUM_GLUCOSE COTRANSPORT PROTEIN"/>
    <property type="match status" value="1"/>
</dbReference>
<proteinExistence type="inferred from homology"/>